<evidence type="ECO:0000313" key="2">
    <source>
        <dbReference type="Proteomes" id="UP000313066"/>
    </source>
</evidence>
<dbReference type="Proteomes" id="UP000313066">
    <property type="component" value="Unassembled WGS sequence"/>
</dbReference>
<protein>
    <submittedName>
        <fullName evidence="1">Uncharacterized protein</fullName>
    </submittedName>
</protein>
<evidence type="ECO:0000313" key="1">
    <source>
        <dbReference type="EMBL" id="KAB8182731.1"/>
    </source>
</evidence>
<proteinExistence type="predicted"/>
<reference evidence="1 2" key="1">
    <citation type="submission" date="2019-10" db="EMBL/GenBank/DDBJ databases">
        <title>Nonomuraea sp. nov., isolated from Phyllanthus amarus.</title>
        <authorList>
            <person name="Klykleung N."/>
            <person name="Tanasupawat S."/>
        </authorList>
    </citation>
    <scope>NUCLEOTIDE SEQUENCE [LARGE SCALE GENOMIC DNA]</scope>
    <source>
        <strain evidence="1 2">CR1-09</strain>
    </source>
</reference>
<accession>A0A5N6BQL8</accession>
<keyword evidence="2" id="KW-1185">Reference proteome</keyword>
<comment type="caution">
    <text evidence="1">The sequence shown here is derived from an EMBL/GenBank/DDBJ whole genome shotgun (WGS) entry which is preliminary data.</text>
</comment>
<sequence length="156" mass="17222">MSYDVQGVIASTRLLRTVTVTLTHTRLGSLRQGFSLLPITDELFDSVVDYTADRMQEFRRLPNGFDRTIAGWSQAGPVAYVEAEYFGGTGEQRAAVWHDGRLVLGPLKVGEKEPFPVEGSPISQALRYLGARNDGLFDEFSSVGLGEHRSNEGWVS</sequence>
<organism evidence="1 2">
    <name type="scientific">Microbispora catharanthi</name>
    <dbReference type="NCBI Taxonomy" id="1712871"/>
    <lineage>
        <taxon>Bacteria</taxon>
        <taxon>Bacillati</taxon>
        <taxon>Actinomycetota</taxon>
        <taxon>Actinomycetes</taxon>
        <taxon>Streptosporangiales</taxon>
        <taxon>Streptosporangiaceae</taxon>
        <taxon>Microbispora</taxon>
    </lineage>
</organism>
<gene>
    <name evidence="1" type="ORF">FH610_022295</name>
</gene>
<dbReference type="AlphaFoldDB" id="A0A5N6BQL8"/>
<dbReference type="RefSeq" id="WP_139576473.1">
    <property type="nucleotide sequence ID" value="NZ_VDMA02000012.1"/>
</dbReference>
<name>A0A5N6BQL8_9ACTN</name>
<dbReference type="EMBL" id="VDMA02000012">
    <property type="protein sequence ID" value="KAB8182731.1"/>
    <property type="molecule type" value="Genomic_DNA"/>
</dbReference>